<dbReference type="RefSeq" id="WP_063029010.1">
    <property type="nucleotide sequence ID" value="NZ_PYHS01000001.1"/>
</dbReference>
<comment type="caution">
    <text evidence="4">Lacks conserved residue(s) required for the propagation of feature annotation.</text>
</comment>
<comment type="subunit">
    <text evidence="4">Monomer.</text>
</comment>
<evidence type="ECO:0000256" key="1">
    <source>
        <dbReference type="ARBA" id="ARBA00022679"/>
    </source>
</evidence>
<feature type="binding site" evidence="4">
    <location>
        <begin position="96"/>
        <end position="98"/>
    </location>
    <ligand>
        <name>acetyl-CoA</name>
        <dbReference type="ChEBI" id="CHEBI:57288"/>
        <label>1</label>
    </ligand>
</feature>
<dbReference type="PANTHER" id="PTHR43617">
    <property type="entry name" value="L-AMINO ACID N-ACETYLTRANSFERASE"/>
    <property type="match status" value="1"/>
</dbReference>
<dbReference type="GO" id="GO:0035447">
    <property type="term" value="F:mycothiol synthase activity"/>
    <property type="evidence" value="ECO:0007669"/>
    <property type="project" value="UniProtKB-UniRule"/>
</dbReference>
<dbReference type="GO" id="GO:0010125">
    <property type="term" value="P:mycothiol biosynthetic process"/>
    <property type="evidence" value="ECO:0007669"/>
    <property type="project" value="UniProtKB-UniRule"/>
</dbReference>
<feature type="binding site" evidence="4">
    <location>
        <position position="260"/>
    </location>
    <ligand>
        <name>1D-myo-inositol 2-(L-cysteinylamino)-2-deoxy-alpha-D-glucopyranoside</name>
        <dbReference type="ChEBI" id="CHEBI:58887"/>
    </ligand>
</feature>
<comment type="caution">
    <text evidence="6">The sequence shown here is derived from an EMBL/GenBank/DDBJ whole genome shotgun (WGS) entry which is preliminary data.</text>
</comment>
<dbReference type="InterPro" id="IPR017813">
    <property type="entry name" value="Mycothiol_AcTrfase"/>
</dbReference>
<name>A0A2T2ZES0_9NOCA</name>
<dbReference type="InterPro" id="IPR016181">
    <property type="entry name" value="Acyl_CoA_acyltransferase"/>
</dbReference>
<feature type="binding site" evidence="4">
    <location>
        <begin position="264"/>
        <end position="266"/>
    </location>
    <ligand>
        <name>acetyl-CoA</name>
        <dbReference type="ChEBI" id="CHEBI:57288"/>
        <label>2</label>
    </ligand>
</feature>
<dbReference type="CDD" id="cd04301">
    <property type="entry name" value="NAT_SF"/>
    <property type="match status" value="2"/>
</dbReference>
<feature type="binding site" evidence="4">
    <location>
        <begin position="271"/>
        <end position="277"/>
    </location>
    <ligand>
        <name>acetyl-CoA</name>
        <dbReference type="ChEBI" id="CHEBI:57288"/>
        <label>2</label>
    </ligand>
</feature>
<evidence type="ECO:0000256" key="4">
    <source>
        <dbReference type="HAMAP-Rule" id="MF_01698"/>
    </source>
</evidence>
<keyword evidence="1 4" id="KW-0808">Transferase</keyword>
<dbReference type="PIRSF" id="PIRSF021524">
    <property type="entry name" value="MSH_acetyltransferase"/>
    <property type="match status" value="1"/>
</dbReference>
<dbReference type="InterPro" id="IPR050276">
    <property type="entry name" value="MshD_Acetyltransferase"/>
</dbReference>
<feature type="domain" description="N-acetyltransferase" evidence="5">
    <location>
        <begin position="20"/>
        <end position="157"/>
    </location>
</feature>
<sequence length="327" mass="34419">MGVSVQVPDWTTELAPATAAQIVELVERAGAADAVAPISEQAVLSVTASASAAQGDADADAATGRTRHLVVERDGELVAYANLVPAHGDHPAMAEAVVDPRARGRGIGATLVAAALQAGGPGARIWAHGNLAPARAVAGRLGLTIARELWQMRRPLTQAPEGDQATVELPELEVPADIVLRTYAGPADDAEILRVNNAAFHWHPEQGGWTEAEIAVRRAAPWFDPKGLFIAADPADPSHILGFHWTKVHEPDETSDAVGEVYVVAIDPAAQGRGLGRVLTLAGLHYLRDRGLGAVILYTEADNTAAVHTYTRLGFETAHIDAAYTAR</sequence>
<comment type="similarity">
    <text evidence="4">Belongs to the acetyltransferase family. MshD subfamily.</text>
</comment>
<keyword evidence="2 4" id="KW-0677">Repeat</keyword>
<feature type="binding site" evidence="4">
    <location>
        <position position="205"/>
    </location>
    <ligand>
        <name>1D-myo-inositol 2-(L-cysteinylamino)-2-deoxy-alpha-D-glucopyranoside</name>
        <dbReference type="ChEBI" id="CHEBI:58887"/>
    </ligand>
</feature>
<dbReference type="NCBIfam" id="TIGR03448">
    <property type="entry name" value="mycothiol_MshD"/>
    <property type="match status" value="1"/>
</dbReference>
<feature type="domain" description="N-acetyltransferase" evidence="5">
    <location>
        <begin position="178"/>
        <end position="327"/>
    </location>
</feature>
<dbReference type="Proteomes" id="UP000241647">
    <property type="component" value="Unassembled WGS sequence"/>
</dbReference>
<keyword evidence="3 4" id="KW-0012">Acyltransferase</keyword>
<feature type="binding site" evidence="4">
    <location>
        <position position="298"/>
    </location>
    <ligand>
        <name>1D-myo-inositol 2-(L-cysteinylamino)-2-deoxy-alpha-D-glucopyranoside</name>
        <dbReference type="ChEBI" id="CHEBI:58887"/>
    </ligand>
</feature>
<feature type="binding site" evidence="4">
    <location>
        <begin position="303"/>
        <end position="308"/>
    </location>
    <ligand>
        <name>acetyl-CoA</name>
        <dbReference type="ChEBI" id="CHEBI:57288"/>
        <label>2</label>
    </ligand>
</feature>
<dbReference type="Pfam" id="PF00583">
    <property type="entry name" value="Acetyltransf_1"/>
    <property type="match status" value="2"/>
</dbReference>
<reference evidence="6 7" key="1">
    <citation type="submission" date="2018-02" db="EMBL/GenBank/DDBJ databases">
        <title>8 Nocardia nova and 1 Nocardia cyriacigeorgica strain used for evolution to TMP-SMX.</title>
        <authorList>
            <person name="Mehta H."/>
            <person name="Weng J."/>
            <person name="Shamoo Y."/>
        </authorList>
    </citation>
    <scope>NUCLEOTIDE SEQUENCE [LARGE SCALE GENOMIC DNA]</scope>
    <source>
        <strain evidence="6 7">ATCC 33727</strain>
    </source>
</reference>
<dbReference type="PANTHER" id="PTHR43617:SF31">
    <property type="entry name" value="MYCOTHIOL ACETYLTRANSFERASE"/>
    <property type="match status" value="1"/>
</dbReference>
<feature type="binding site" evidence="4">
    <location>
        <position position="247"/>
    </location>
    <ligand>
        <name>1D-myo-inositol 2-(L-cysteinylamino)-2-deoxy-alpha-D-glucopyranoside</name>
        <dbReference type="ChEBI" id="CHEBI:58887"/>
    </ligand>
</feature>
<dbReference type="InterPro" id="IPR000182">
    <property type="entry name" value="GNAT_dom"/>
</dbReference>
<comment type="catalytic activity">
    <reaction evidence="4">
        <text>1D-myo-inositol 2-(L-cysteinylamino)-2-deoxy-alpha-D-glucopyranoside + acetyl-CoA = mycothiol + CoA + H(+)</text>
        <dbReference type="Rhea" id="RHEA:26172"/>
        <dbReference type="ChEBI" id="CHEBI:15378"/>
        <dbReference type="ChEBI" id="CHEBI:16768"/>
        <dbReference type="ChEBI" id="CHEBI:57287"/>
        <dbReference type="ChEBI" id="CHEBI:57288"/>
        <dbReference type="ChEBI" id="CHEBI:58887"/>
        <dbReference type="EC" id="2.3.1.189"/>
    </reaction>
</comment>
<protein>
    <recommendedName>
        <fullName evidence="4">Mycothiol acetyltransferase</fullName>
        <shortName evidence="4">MSH acetyltransferase</shortName>
        <ecNumber evidence="4">2.3.1.189</ecNumber>
    </recommendedName>
    <alternativeName>
        <fullName evidence="4">Mycothiol synthase</fullName>
    </alternativeName>
</protein>
<dbReference type="HAMAP" id="MF_01698">
    <property type="entry name" value="MshD"/>
    <property type="match status" value="1"/>
</dbReference>
<dbReference type="GO" id="GO:0008999">
    <property type="term" value="F:protein-N-terminal-alanine acetyltransferase activity"/>
    <property type="evidence" value="ECO:0007669"/>
    <property type="project" value="TreeGrafter"/>
</dbReference>
<evidence type="ECO:0000313" key="7">
    <source>
        <dbReference type="Proteomes" id="UP000241647"/>
    </source>
</evidence>
<accession>A0A2T2ZES0</accession>
<organism evidence="6 7">
    <name type="scientific">Nocardia nova</name>
    <dbReference type="NCBI Taxonomy" id="37330"/>
    <lineage>
        <taxon>Bacteria</taxon>
        <taxon>Bacillati</taxon>
        <taxon>Actinomycetota</taxon>
        <taxon>Actinomycetes</taxon>
        <taxon>Mycobacteriales</taxon>
        <taxon>Nocardiaceae</taxon>
        <taxon>Nocardia</taxon>
    </lineage>
</organism>
<evidence type="ECO:0000259" key="5">
    <source>
        <dbReference type="PROSITE" id="PS51186"/>
    </source>
</evidence>
<evidence type="ECO:0000313" key="6">
    <source>
        <dbReference type="EMBL" id="PSR66226.1"/>
    </source>
</evidence>
<dbReference type="Gene3D" id="3.40.630.30">
    <property type="match status" value="1"/>
</dbReference>
<dbReference type="EC" id="2.3.1.189" evidence="4"/>
<gene>
    <name evidence="4 6" type="primary">mshD</name>
    <name evidence="6" type="ORF">C8259_02620</name>
</gene>
<comment type="function">
    <text evidence="4">Catalyzes the transfer of acetyl from acetyl-CoA to desacetylmycothiol (Cys-GlcN-Ins) to form mycothiol.</text>
</comment>
<dbReference type="PROSITE" id="PS51186">
    <property type="entry name" value="GNAT"/>
    <property type="match status" value="2"/>
</dbReference>
<dbReference type="SUPFAM" id="SSF55729">
    <property type="entry name" value="Acyl-CoA N-acyltransferases (Nat)"/>
    <property type="match status" value="1"/>
</dbReference>
<dbReference type="AlphaFoldDB" id="A0A2T2ZES0"/>
<evidence type="ECO:0000256" key="2">
    <source>
        <dbReference type="ARBA" id="ARBA00022737"/>
    </source>
</evidence>
<feature type="binding site" evidence="4">
    <location>
        <position position="40"/>
    </location>
    <ligand>
        <name>1D-myo-inositol 2-(L-cysteinylamino)-2-deoxy-alpha-D-glucopyranoside</name>
        <dbReference type="ChEBI" id="CHEBI:58887"/>
    </ligand>
</feature>
<dbReference type="EMBL" id="PYHS01000001">
    <property type="protein sequence ID" value="PSR66226.1"/>
    <property type="molecule type" value="Genomic_DNA"/>
</dbReference>
<proteinExistence type="inferred from homology"/>
<evidence type="ECO:0000256" key="3">
    <source>
        <dbReference type="ARBA" id="ARBA00023315"/>
    </source>
</evidence>